<dbReference type="InterPro" id="IPR036291">
    <property type="entry name" value="NAD(P)-bd_dom_sf"/>
</dbReference>
<name>A0ABP8UA02_9ACTN</name>
<feature type="domain" description="NAD-dependent epimerase/dehydratase" evidence="2">
    <location>
        <begin position="4"/>
        <end position="74"/>
    </location>
</feature>
<dbReference type="Gene3D" id="3.40.50.720">
    <property type="entry name" value="NAD(P)-binding Rossmann-like Domain"/>
    <property type="match status" value="1"/>
</dbReference>
<dbReference type="EMBL" id="BAABHK010000005">
    <property type="protein sequence ID" value="GAA4627283.1"/>
    <property type="molecule type" value="Genomic_DNA"/>
</dbReference>
<gene>
    <name evidence="3" type="ORF">GCM10023196_038860</name>
</gene>
<accession>A0ABP8UA02</accession>
<reference evidence="4" key="1">
    <citation type="journal article" date="2019" name="Int. J. Syst. Evol. Microbiol.">
        <title>The Global Catalogue of Microorganisms (GCM) 10K type strain sequencing project: providing services to taxonomists for standard genome sequencing and annotation.</title>
        <authorList>
            <consortium name="The Broad Institute Genomics Platform"/>
            <consortium name="The Broad Institute Genome Sequencing Center for Infectious Disease"/>
            <person name="Wu L."/>
            <person name="Ma J."/>
        </authorList>
    </citation>
    <scope>NUCLEOTIDE SEQUENCE [LARGE SCALE GENOMIC DNA]</scope>
    <source>
        <strain evidence="4">JCM 17939</strain>
    </source>
</reference>
<evidence type="ECO:0000313" key="4">
    <source>
        <dbReference type="Proteomes" id="UP001501442"/>
    </source>
</evidence>
<evidence type="ECO:0000256" key="1">
    <source>
        <dbReference type="SAM" id="MobiDB-lite"/>
    </source>
</evidence>
<feature type="compositionally biased region" description="Low complexity" evidence="1">
    <location>
        <begin position="334"/>
        <end position="345"/>
    </location>
</feature>
<proteinExistence type="predicted"/>
<dbReference type="SUPFAM" id="SSF51735">
    <property type="entry name" value="NAD(P)-binding Rossmann-fold domains"/>
    <property type="match status" value="1"/>
</dbReference>
<dbReference type="Pfam" id="PF01370">
    <property type="entry name" value="Epimerase"/>
    <property type="match status" value="1"/>
</dbReference>
<sequence length="356" mass="38075">MRLLVLGGSVFLGRAFVSEALRRGDQVTTFNRGRSGTDVPGAEVVRGDRENDDDLRRLVEDRRWDAVIDTCGYVPQVVGRSARALSGHADAYLFVSSVHAYADWPEHRVDEGSALHPCPPDAGPDADVPYNTLKAGCERAVEAGFDGRLLILNPGLITGPYEQVPRLTWWLTRIASGGPVLAPGDPGRAMQLVDARDIAAFGLDRLTAGTTGRFLVSGVPGNTTVGALLDECVRVTGSDAAPVWADDAFLREQGVAEWTELPMWAPDGPEMAGVWLPSSDKALQAGLRCRPVADTVRDMWAWIRDENVSADQAAERGQGIDREKERRILTAWAATRGNDAGAGARDAGGHGAGAGD</sequence>
<dbReference type="Proteomes" id="UP001501442">
    <property type="component" value="Unassembled WGS sequence"/>
</dbReference>
<comment type="caution">
    <text evidence="3">The sequence shown here is derived from an EMBL/GenBank/DDBJ whole genome shotgun (WGS) entry which is preliminary data.</text>
</comment>
<evidence type="ECO:0000313" key="3">
    <source>
        <dbReference type="EMBL" id="GAA4627283.1"/>
    </source>
</evidence>
<feature type="region of interest" description="Disordered" evidence="1">
    <location>
        <begin position="334"/>
        <end position="356"/>
    </location>
</feature>
<protein>
    <submittedName>
        <fullName evidence="3">NAD-dependent epimerase/dehydratase family protein</fullName>
    </submittedName>
</protein>
<organism evidence="3 4">
    <name type="scientific">Actinoallomurus vinaceus</name>
    <dbReference type="NCBI Taxonomy" id="1080074"/>
    <lineage>
        <taxon>Bacteria</taxon>
        <taxon>Bacillati</taxon>
        <taxon>Actinomycetota</taxon>
        <taxon>Actinomycetes</taxon>
        <taxon>Streptosporangiales</taxon>
        <taxon>Thermomonosporaceae</taxon>
        <taxon>Actinoallomurus</taxon>
    </lineage>
</organism>
<dbReference type="InterPro" id="IPR001509">
    <property type="entry name" value="Epimerase_deHydtase"/>
</dbReference>
<dbReference type="RefSeq" id="WP_345432284.1">
    <property type="nucleotide sequence ID" value="NZ_BAABHK010000005.1"/>
</dbReference>
<evidence type="ECO:0000259" key="2">
    <source>
        <dbReference type="Pfam" id="PF01370"/>
    </source>
</evidence>
<keyword evidence="4" id="KW-1185">Reference proteome</keyword>